<evidence type="ECO:0000256" key="3">
    <source>
        <dbReference type="ARBA" id="ARBA00021007"/>
    </source>
</evidence>
<accession>A0A9E8RUW4</accession>
<feature type="transmembrane region" description="Helical" evidence="9">
    <location>
        <begin position="57"/>
        <end position="80"/>
    </location>
</feature>
<evidence type="ECO:0000256" key="7">
    <source>
        <dbReference type="ARBA" id="ARBA00023136"/>
    </source>
</evidence>
<keyword evidence="9" id="KW-0830">Ubiquinone</keyword>
<evidence type="ECO:0000256" key="4">
    <source>
        <dbReference type="ARBA" id="ARBA00022448"/>
    </source>
</evidence>
<sequence>MKLLMINFTIISLISIILIMLNIIISKKIKKNQEKNSTFECGFNPNSKSRLPFSIHFFIITMLFLIFDIEITILLPFLLTMNNCNMFNYMLMFYFFLIILIASIIHEWNQNILNWKI</sequence>
<keyword evidence="4 9" id="KW-0813">Transport</keyword>
<comment type="similarity">
    <text evidence="2 9">Belongs to the complex I subunit 3 family.</text>
</comment>
<keyword evidence="5 9" id="KW-0812">Transmembrane</keyword>
<keyword evidence="9" id="KW-0520">NAD</keyword>
<keyword evidence="6 9" id="KW-1133">Transmembrane helix</keyword>
<comment type="function">
    <text evidence="9">Core subunit of the mitochondrial membrane respiratory chain NADH dehydrogenase (Complex I) which catalyzes electron transfer from NADH through the respiratory chain, using ubiquinone as an electron acceptor. Essential for the catalytic activity of complex I.</text>
</comment>
<evidence type="ECO:0000256" key="9">
    <source>
        <dbReference type="RuleBase" id="RU003640"/>
    </source>
</evidence>
<name>A0A9E8RUW4_9NEOP</name>
<dbReference type="GO" id="GO:0030964">
    <property type="term" value="C:NADH dehydrogenase complex"/>
    <property type="evidence" value="ECO:0007669"/>
    <property type="project" value="TreeGrafter"/>
</dbReference>
<keyword evidence="7 9" id="KW-0472">Membrane</keyword>
<evidence type="ECO:0000256" key="8">
    <source>
        <dbReference type="ARBA" id="ARBA00049551"/>
    </source>
</evidence>
<keyword evidence="9" id="KW-1278">Translocase</keyword>
<dbReference type="EC" id="7.1.1.2" evidence="9"/>
<keyword evidence="9" id="KW-0249">Electron transport</keyword>
<dbReference type="InterPro" id="IPR038430">
    <property type="entry name" value="NDAH_ubi_oxred_su3_sf"/>
</dbReference>
<comment type="subcellular location">
    <subcellularLocation>
        <location evidence="1">Membrane</location>
    </subcellularLocation>
    <subcellularLocation>
        <location evidence="9">Mitochondrion membrane</location>
        <topology evidence="9">Multi-pass membrane protein</topology>
    </subcellularLocation>
</comment>
<evidence type="ECO:0000256" key="1">
    <source>
        <dbReference type="ARBA" id="ARBA00004370"/>
    </source>
</evidence>
<dbReference type="CTD" id="4537"/>
<dbReference type="GO" id="GO:0031966">
    <property type="term" value="C:mitochondrial membrane"/>
    <property type="evidence" value="ECO:0007669"/>
    <property type="project" value="UniProtKB-SubCell"/>
</dbReference>
<geneLocation type="mitochondrion" evidence="10"/>
<evidence type="ECO:0000313" key="10">
    <source>
        <dbReference type="EMBL" id="UZZ44253.1"/>
    </source>
</evidence>
<reference evidence="10" key="1">
    <citation type="submission" date="2021-11" db="EMBL/GenBank/DDBJ databases">
        <authorList>
            <person name="Ge X.-Y."/>
            <person name="Peng L."/>
            <person name="Sun C.-H."/>
            <person name="Wang B.-X."/>
        </authorList>
    </citation>
    <scope>NUCLEOTIDE SEQUENCE</scope>
</reference>
<feature type="transmembrane region" description="Helical" evidence="9">
    <location>
        <begin position="6"/>
        <end position="25"/>
    </location>
</feature>
<reference evidence="10" key="2">
    <citation type="journal article" date="2022" name="Syst. Entomol.">
        <title>Massive gene rearrangements of mitochondrial genomes and implications for the phylogeny of Trichoptera (Insecta).</title>
        <authorList>
            <person name="Ge X."/>
            <person name="Peng L."/>
            <person name="Vogler A.P."/>
            <person name="Morse J.C."/>
            <person name="Yang L."/>
            <person name="Sun C."/>
            <person name="Wang B."/>
        </authorList>
    </citation>
    <scope>NUCLEOTIDE SEQUENCE</scope>
</reference>
<dbReference type="EMBL" id="OL678040">
    <property type="protein sequence ID" value="UZZ44253.1"/>
    <property type="molecule type" value="Genomic_DNA"/>
</dbReference>
<protein>
    <recommendedName>
        <fullName evidence="3 9">NADH-ubiquinone oxidoreductase chain 3</fullName>
        <ecNumber evidence="9">7.1.1.2</ecNumber>
    </recommendedName>
</protein>
<dbReference type="RefSeq" id="YP_010586452.1">
    <property type="nucleotide sequence ID" value="NC_069276.1"/>
</dbReference>
<dbReference type="InterPro" id="IPR000440">
    <property type="entry name" value="NADH_UbQ/plastoQ_OxRdtase_su3"/>
</dbReference>
<dbReference type="AlphaFoldDB" id="A0A9E8RUW4"/>
<dbReference type="GeneID" id="77426294"/>
<dbReference type="PANTHER" id="PTHR11058">
    <property type="entry name" value="NADH-UBIQUINONE OXIDOREDUCTASE CHAIN 3"/>
    <property type="match status" value="1"/>
</dbReference>
<comment type="catalytic activity">
    <reaction evidence="8 9">
        <text>a ubiquinone + NADH + 5 H(+)(in) = a ubiquinol + NAD(+) + 4 H(+)(out)</text>
        <dbReference type="Rhea" id="RHEA:29091"/>
        <dbReference type="Rhea" id="RHEA-COMP:9565"/>
        <dbReference type="Rhea" id="RHEA-COMP:9566"/>
        <dbReference type="ChEBI" id="CHEBI:15378"/>
        <dbReference type="ChEBI" id="CHEBI:16389"/>
        <dbReference type="ChEBI" id="CHEBI:17976"/>
        <dbReference type="ChEBI" id="CHEBI:57540"/>
        <dbReference type="ChEBI" id="CHEBI:57945"/>
        <dbReference type="EC" id="7.1.1.2"/>
    </reaction>
</comment>
<keyword evidence="9 10" id="KW-0496">Mitochondrion</keyword>
<dbReference type="Pfam" id="PF00507">
    <property type="entry name" value="Oxidored_q4"/>
    <property type="match status" value="1"/>
</dbReference>
<dbReference type="GO" id="GO:0008137">
    <property type="term" value="F:NADH dehydrogenase (ubiquinone) activity"/>
    <property type="evidence" value="ECO:0007669"/>
    <property type="project" value="UniProtKB-UniRule"/>
</dbReference>
<organism evidence="10">
    <name type="scientific">Paduniella communis</name>
    <dbReference type="NCBI Taxonomy" id="2904892"/>
    <lineage>
        <taxon>Eukaryota</taxon>
        <taxon>Metazoa</taxon>
        <taxon>Ecdysozoa</taxon>
        <taxon>Arthropoda</taxon>
        <taxon>Hexapoda</taxon>
        <taxon>Insecta</taxon>
        <taxon>Pterygota</taxon>
        <taxon>Neoptera</taxon>
        <taxon>Endopterygota</taxon>
        <taxon>Trichoptera</taxon>
        <taxon>Annulipalpia</taxon>
        <taxon>Psychomyioidea</taxon>
        <taxon>Psychomyiidae</taxon>
        <taxon>Paduniellinae</taxon>
        <taxon>Paduniella</taxon>
    </lineage>
</organism>
<feature type="transmembrane region" description="Helical" evidence="9">
    <location>
        <begin position="86"/>
        <end position="106"/>
    </location>
</feature>
<dbReference type="Gene3D" id="1.20.58.1610">
    <property type="entry name" value="NADH:ubiquinone/plastoquinone oxidoreductase, chain 3"/>
    <property type="match status" value="1"/>
</dbReference>
<gene>
    <name evidence="10" type="primary">ND3</name>
</gene>
<dbReference type="PANTHER" id="PTHR11058:SF9">
    <property type="entry name" value="NADH-UBIQUINONE OXIDOREDUCTASE CHAIN 3"/>
    <property type="match status" value="1"/>
</dbReference>
<evidence type="ECO:0000256" key="2">
    <source>
        <dbReference type="ARBA" id="ARBA00008472"/>
    </source>
</evidence>
<proteinExistence type="inferred from homology"/>
<evidence type="ECO:0000256" key="5">
    <source>
        <dbReference type="ARBA" id="ARBA00022692"/>
    </source>
</evidence>
<keyword evidence="9" id="KW-0679">Respiratory chain</keyword>
<evidence type="ECO:0000256" key="6">
    <source>
        <dbReference type="ARBA" id="ARBA00022989"/>
    </source>
</evidence>